<dbReference type="EMBL" id="MU006094">
    <property type="protein sequence ID" value="KAF2839698.1"/>
    <property type="molecule type" value="Genomic_DNA"/>
</dbReference>
<organism evidence="1 2">
    <name type="scientific">Patellaria atrata CBS 101060</name>
    <dbReference type="NCBI Taxonomy" id="1346257"/>
    <lineage>
        <taxon>Eukaryota</taxon>
        <taxon>Fungi</taxon>
        <taxon>Dikarya</taxon>
        <taxon>Ascomycota</taxon>
        <taxon>Pezizomycotina</taxon>
        <taxon>Dothideomycetes</taxon>
        <taxon>Dothideomycetes incertae sedis</taxon>
        <taxon>Patellariales</taxon>
        <taxon>Patellariaceae</taxon>
        <taxon>Patellaria</taxon>
    </lineage>
</organism>
<evidence type="ECO:0008006" key="3">
    <source>
        <dbReference type="Google" id="ProtNLM"/>
    </source>
</evidence>
<dbReference type="Gene3D" id="3.90.1300.10">
    <property type="entry name" value="Amidase signature (AS) domain"/>
    <property type="match status" value="1"/>
</dbReference>
<comment type="caution">
    <text evidence="1">The sequence shown here is derived from an EMBL/GenBank/DDBJ whole genome shotgun (WGS) entry which is preliminary data.</text>
</comment>
<name>A0A9P4VQD2_9PEZI</name>
<protein>
    <recommendedName>
        <fullName evidence="3">Amidase domain-containing protein</fullName>
    </recommendedName>
</protein>
<keyword evidence="2" id="KW-1185">Reference proteome</keyword>
<dbReference type="InterPro" id="IPR036928">
    <property type="entry name" value="AS_sf"/>
</dbReference>
<gene>
    <name evidence="1" type="ORF">M501DRAFT_1057038</name>
</gene>
<evidence type="ECO:0000313" key="1">
    <source>
        <dbReference type="EMBL" id="KAF2839698.1"/>
    </source>
</evidence>
<accession>A0A9P4VQD2</accession>
<evidence type="ECO:0000313" key="2">
    <source>
        <dbReference type="Proteomes" id="UP000799429"/>
    </source>
</evidence>
<sequence length="152" mass="16833">METIEGYFEQTDAALFAAADKIRSLGAKVVLFMPIPSWDEIVACAFRNCFSAFLAHFENAPRNIEELVDFNKAHAEKELNPGNENQSFLEAARDDQTTKEAFKRSIKALRSFASGRVKKLLDEYNLDVILGPCDSRTGSVGSASGFPVDNSY</sequence>
<reference evidence="1" key="1">
    <citation type="journal article" date="2020" name="Stud. Mycol.">
        <title>101 Dothideomycetes genomes: a test case for predicting lifestyles and emergence of pathogens.</title>
        <authorList>
            <person name="Haridas S."/>
            <person name="Albert R."/>
            <person name="Binder M."/>
            <person name="Bloem J."/>
            <person name="Labutti K."/>
            <person name="Salamov A."/>
            <person name="Andreopoulos B."/>
            <person name="Baker S."/>
            <person name="Barry K."/>
            <person name="Bills G."/>
            <person name="Bluhm B."/>
            <person name="Cannon C."/>
            <person name="Castanera R."/>
            <person name="Culley D."/>
            <person name="Daum C."/>
            <person name="Ezra D."/>
            <person name="Gonzalez J."/>
            <person name="Henrissat B."/>
            <person name="Kuo A."/>
            <person name="Liang C."/>
            <person name="Lipzen A."/>
            <person name="Lutzoni F."/>
            <person name="Magnuson J."/>
            <person name="Mondo S."/>
            <person name="Nolan M."/>
            <person name="Ohm R."/>
            <person name="Pangilinan J."/>
            <person name="Park H.-J."/>
            <person name="Ramirez L."/>
            <person name="Alfaro M."/>
            <person name="Sun H."/>
            <person name="Tritt A."/>
            <person name="Yoshinaga Y."/>
            <person name="Zwiers L.-H."/>
            <person name="Turgeon B."/>
            <person name="Goodwin S."/>
            <person name="Spatafora J."/>
            <person name="Crous P."/>
            <person name="Grigoriev I."/>
        </authorList>
    </citation>
    <scope>NUCLEOTIDE SEQUENCE</scope>
    <source>
        <strain evidence="1">CBS 101060</strain>
    </source>
</reference>
<dbReference type="AlphaFoldDB" id="A0A9P4VQD2"/>
<proteinExistence type="predicted"/>
<dbReference type="Proteomes" id="UP000799429">
    <property type="component" value="Unassembled WGS sequence"/>
</dbReference>
<dbReference type="OrthoDB" id="566138at2759"/>